<sequence length="236" mass="25634">MILASLLAVVLAVPALGQDIVYTSIHNITNIYGTWSSGSQNVMTGPGFAQPANESFIYPKTTGLSYSFTSDGYYEIARYRMNGNGSQPNCITGVLNWCHGTYTLNPNGSITTIPFGDGYQQIQDPCAAYSNFVQNYNDTEIYVQWGISQDPVKGYTLQLYQYDGTPLAPQWLVSTSPNMLPTQSLRNVTPPLTTNSGLTQNAIVLNKNAGERRWAIGSIHGILAIASGLGMMSLLL</sequence>
<dbReference type="PANTHER" id="PTHR28090">
    <property type="entry name" value="PROTEIN ROT1"/>
    <property type="match status" value="1"/>
</dbReference>
<keyword evidence="8" id="KW-1133">Transmembrane helix</keyword>
<dbReference type="Proteomes" id="UP000008064">
    <property type="component" value="Unassembled WGS sequence"/>
</dbReference>
<dbReference type="InterPro" id="IPR019623">
    <property type="entry name" value="Rot1"/>
</dbReference>
<keyword evidence="5" id="KW-0812">Transmembrane</keyword>
<evidence type="ECO:0000256" key="5">
    <source>
        <dbReference type="ARBA" id="ARBA00022692"/>
    </source>
</evidence>
<dbReference type="Pfam" id="PF10681">
    <property type="entry name" value="Rot1"/>
    <property type="match status" value="1"/>
</dbReference>
<evidence type="ECO:0000256" key="4">
    <source>
        <dbReference type="ARBA" id="ARBA00017291"/>
    </source>
</evidence>
<evidence type="ECO:0000313" key="11">
    <source>
        <dbReference type="EMBL" id="EGO23421.1"/>
    </source>
</evidence>
<evidence type="ECO:0000256" key="2">
    <source>
        <dbReference type="ARBA" id="ARBA00007149"/>
    </source>
</evidence>
<dbReference type="AlphaFoldDB" id="F8NZZ4"/>
<evidence type="ECO:0000256" key="6">
    <source>
        <dbReference type="ARBA" id="ARBA00022729"/>
    </source>
</evidence>
<dbReference type="KEGG" id="sla:SERLADRAFT_469319"/>
<evidence type="ECO:0000256" key="3">
    <source>
        <dbReference type="ARBA" id="ARBA00016195"/>
    </source>
</evidence>
<comment type="subcellular location">
    <subcellularLocation>
        <location evidence="1">Endoplasmic reticulum membrane</location>
        <topology evidence="1">Single-pass type I membrane protein</topology>
    </subcellularLocation>
</comment>
<keyword evidence="6 10" id="KW-0732">Signal</keyword>
<evidence type="ECO:0000256" key="8">
    <source>
        <dbReference type="ARBA" id="ARBA00022989"/>
    </source>
</evidence>
<dbReference type="GO" id="GO:0005789">
    <property type="term" value="C:endoplasmic reticulum membrane"/>
    <property type="evidence" value="ECO:0007669"/>
    <property type="project" value="UniProtKB-SubCell"/>
</dbReference>
<protein>
    <recommendedName>
        <fullName evidence="4">Protein ROT1</fullName>
    </recommendedName>
    <alternativeName>
        <fullName evidence="3">Protein rot1</fullName>
    </alternativeName>
</protein>
<proteinExistence type="inferred from homology"/>
<gene>
    <name evidence="11" type="ORF">SERLADRAFT_469319</name>
</gene>
<dbReference type="GO" id="GO:0006458">
    <property type="term" value="P:'de novo' protein folding"/>
    <property type="evidence" value="ECO:0007669"/>
    <property type="project" value="InterPro"/>
</dbReference>
<dbReference type="OrthoDB" id="5327821at2759"/>
<accession>F8NZZ4</accession>
<comment type="similarity">
    <text evidence="2">Belongs to the ROT1 family.</text>
</comment>
<organism>
    <name type="scientific">Serpula lacrymans var. lacrymans (strain S7.9)</name>
    <name type="common">Dry rot fungus</name>
    <dbReference type="NCBI Taxonomy" id="578457"/>
    <lineage>
        <taxon>Eukaryota</taxon>
        <taxon>Fungi</taxon>
        <taxon>Dikarya</taxon>
        <taxon>Basidiomycota</taxon>
        <taxon>Agaricomycotina</taxon>
        <taxon>Agaricomycetes</taxon>
        <taxon>Agaricomycetidae</taxon>
        <taxon>Boletales</taxon>
        <taxon>Coniophorineae</taxon>
        <taxon>Serpulaceae</taxon>
        <taxon>Serpula</taxon>
    </lineage>
</organism>
<evidence type="ECO:0000256" key="1">
    <source>
        <dbReference type="ARBA" id="ARBA00004115"/>
    </source>
</evidence>
<dbReference type="EMBL" id="GL945435">
    <property type="protein sequence ID" value="EGO23421.1"/>
    <property type="molecule type" value="Genomic_DNA"/>
</dbReference>
<evidence type="ECO:0000256" key="9">
    <source>
        <dbReference type="ARBA" id="ARBA00023136"/>
    </source>
</evidence>
<feature type="signal peptide" evidence="10">
    <location>
        <begin position="1"/>
        <end position="17"/>
    </location>
</feature>
<name>F8NZZ4_SERL9</name>
<reference evidence="11" key="1">
    <citation type="submission" date="2011-04" db="EMBL/GenBank/DDBJ databases">
        <title>Evolution of plant cell wall degrading machinery underlies the functional diversity of forest fungi.</title>
        <authorList>
            <consortium name="US DOE Joint Genome Institute (JGI-PGF)"/>
            <person name="Eastwood D.C."/>
            <person name="Floudas D."/>
            <person name="Binder M."/>
            <person name="Majcherczyk A."/>
            <person name="Schneider P."/>
            <person name="Aerts A."/>
            <person name="Asiegbu F.O."/>
            <person name="Baker S.E."/>
            <person name="Barry K."/>
            <person name="Bendiksby M."/>
            <person name="Blumentritt M."/>
            <person name="Coutinho P.M."/>
            <person name="Cullen D."/>
            <person name="Cullen D."/>
            <person name="Gathman A."/>
            <person name="Goodell B."/>
            <person name="Henrissat B."/>
            <person name="Ihrmark K."/>
            <person name="Kauserud H."/>
            <person name="Kohler A."/>
            <person name="LaButti K."/>
            <person name="Lapidus A."/>
            <person name="Lavin J.L."/>
            <person name="Lee Y.-H."/>
            <person name="Lindquist E."/>
            <person name="Lilly W."/>
            <person name="Lucas S."/>
            <person name="Morin E."/>
            <person name="Murat C."/>
            <person name="Oguiza J.A."/>
            <person name="Park J."/>
            <person name="Pisabarro A.G."/>
            <person name="Riley R."/>
            <person name="Rosling A."/>
            <person name="Salamov A."/>
            <person name="Schmidt O."/>
            <person name="Schmutz J."/>
            <person name="Skrede I."/>
            <person name="Stenlid J."/>
            <person name="Wiebenga A."/>
            <person name="Xie X."/>
            <person name="Kues U."/>
            <person name="Hibbett D.S."/>
            <person name="Hoffmeister D."/>
            <person name="Hogberg N."/>
            <person name="Martin F."/>
            <person name="Grigoriev I.V."/>
            <person name="Watkinson S.C."/>
        </authorList>
    </citation>
    <scope>NUCLEOTIDE SEQUENCE</scope>
    <source>
        <strain evidence="11">S7.9</strain>
    </source>
</reference>
<evidence type="ECO:0000256" key="10">
    <source>
        <dbReference type="SAM" id="SignalP"/>
    </source>
</evidence>
<dbReference type="PANTHER" id="PTHR28090:SF1">
    <property type="entry name" value="PROTEIN ROT1"/>
    <property type="match status" value="1"/>
</dbReference>
<dbReference type="HOGENOM" id="CLU_071622_1_1_1"/>
<evidence type="ECO:0000256" key="7">
    <source>
        <dbReference type="ARBA" id="ARBA00022824"/>
    </source>
</evidence>
<feature type="chain" id="PRO_5003381932" description="Protein ROT1" evidence="10">
    <location>
        <begin position="18"/>
        <end position="236"/>
    </location>
</feature>
<keyword evidence="9" id="KW-0472">Membrane</keyword>
<dbReference type="GeneID" id="18819588"/>
<keyword evidence="7" id="KW-0256">Endoplasmic reticulum</keyword>
<dbReference type="GO" id="GO:0051082">
    <property type="term" value="F:unfolded protein binding"/>
    <property type="evidence" value="ECO:0007669"/>
    <property type="project" value="TreeGrafter"/>
</dbReference>
<dbReference type="RefSeq" id="XP_007319183.1">
    <property type="nucleotide sequence ID" value="XM_007319121.1"/>
</dbReference>